<reference evidence="2" key="1">
    <citation type="submission" date="2025-08" db="UniProtKB">
        <authorList>
            <consortium name="Ensembl"/>
        </authorList>
    </citation>
    <scope>IDENTIFICATION</scope>
</reference>
<protein>
    <submittedName>
        <fullName evidence="2">Uncharacterized LOC102294689</fullName>
    </submittedName>
</protein>
<feature type="transmembrane region" description="Helical" evidence="1">
    <location>
        <begin position="175"/>
        <end position="194"/>
    </location>
</feature>
<feature type="transmembrane region" description="Helical" evidence="1">
    <location>
        <begin position="17"/>
        <end position="40"/>
    </location>
</feature>
<keyword evidence="1" id="KW-1133">Transmembrane helix</keyword>
<organism evidence="2 3">
    <name type="scientific">Haplochromis burtoni</name>
    <name type="common">Burton's mouthbrooder</name>
    <name type="synonym">Chromis burtoni</name>
    <dbReference type="NCBI Taxonomy" id="8153"/>
    <lineage>
        <taxon>Eukaryota</taxon>
        <taxon>Metazoa</taxon>
        <taxon>Chordata</taxon>
        <taxon>Craniata</taxon>
        <taxon>Vertebrata</taxon>
        <taxon>Euteleostomi</taxon>
        <taxon>Actinopterygii</taxon>
        <taxon>Neopterygii</taxon>
        <taxon>Teleostei</taxon>
        <taxon>Neoteleostei</taxon>
        <taxon>Acanthomorphata</taxon>
        <taxon>Ovalentaria</taxon>
        <taxon>Cichlomorphae</taxon>
        <taxon>Cichliformes</taxon>
        <taxon>Cichlidae</taxon>
        <taxon>African cichlids</taxon>
        <taxon>Pseudocrenilabrinae</taxon>
        <taxon>Haplochromini</taxon>
        <taxon>Haplochromis</taxon>
    </lineage>
</organism>
<dbReference type="PANTHER" id="PTHR33802:SF4">
    <property type="entry name" value="SI:DKEY-29D8.3"/>
    <property type="match status" value="1"/>
</dbReference>
<feature type="transmembrane region" description="Helical" evidence="1">
    <location>
        <begin position="131"/>
        <end position="152"/>
    </location>
</feature>
<evidence type="ECO:0000313" key="3">
    <source>
        <dbReference type="Proteomes" id="UP000264840"/>
    </source>
</evidence>
<dbReference type="GeneTree" id="ENSGT00530000064862"/>
<dbReference type="Ensembl" id="ENSHBUT00000022989.1">
    <property type="protein sequence ID" value="ENSHBUP00000014873.1"/>
    <property type="gene ID" value="ENSHBUG00000016758.1"/>
</dbReference>
<accession>A0A3Q2W1I6</accession>
<sequence>NVSALFDTQLTPSGWTFFIWTLIYIWLIFMIIYIVAGLFRNGYGYVYCTPPVLPYGFFISWCLNMGVNIGWLLVWDRLMIPALVFLILIICTNYSMICFICHGIHVYGAWLNKYHKADLWLLRVLQVQNGVMIYTTWTTVATLLNLTIVLAYETDMSQDDAATLFVLENLVLDKHVRYICITYPVVIWALSGNLDKNYDAESPSRNGVFIVLLAAACVLFVIRVSLVVWRHIKQPLYEGVDP</sequence>
<keyword evidence="1" id="KW-0472">Membrane</keyword>
<feature type="transmembrane region" description="Helical" evidence="1">
    <location>
        <begin position="206"/>
        <end position="229"/>
    </location>
</feature>
<keyword evidence="3" id="KW-1185">Reference proteome</keyword>
<keyword evidence="1" id="KW-0812">Transmembrane</keyword>
<feature type="transmembrane region" description="Helical" evidence="1">
    <location>
        <begin position="52"/>
        <end position="74"/>
    </location>
</feature>
<reference evidence="2" key="2">
    <citation type="submission" date="2025-09" db="UniProtKB">
        <authorList>
            <consortium name="Ensembl"/>
        </authorList>
    </citation>
    <scope>IDENTIFICATION</scope>
</reference>
<proteinExistence type="predicted"/>
<name>A0A3Q2W1I6_HAPBU</name>
<dbReference type="PANTHER" id="PTHR33802">
    <property type="entry name" value="SI:CH211-161H7.5-RELATED"/>
    <property type="match status" value="1"/>
</dbReference>
<evidence type="ECO:0000313" key="2">
    <source>
        <dbReference type="Ensembl" id="ENSHBUP00000014873.1"/>
    </source>
</evidence>
<feature type="transmembrane region" description="Helical" evidence="1">
    <location>
        <begin position="80"/>
        <end position="110"/>
    </location>
</feature>
<evidence type="ECO:0000256" key="1">
    <source>
        <dbReference type="SAM" id="Phobius"/>
    </source>
</evidence>
<dbReference type="Proteomes" id="UP000264840">
    <property type="component" value="Unplaced"/>
</dbReference>
<dbReference type="OMA" id="VVWRHIK"/>
<dbReference type="AlphaFoldDB" id="A0A3Q2W1I6"/>